<dbReference type="AlphaFoldDB" id="A0A0C9WU03"/>
<dbReference type="InterPro" id="IPR036397">
    <property type="entry name" value="RNaseH_sf"/>
</dbReference>
<protein>
    <recommendedName>
        <fullName evidence="1">Tc1-like transposase DDE domain-containing protein</fullName>
    </recommendedName>
</protein>
<dbReference type="InterPro" id="IPR038717">
    <property type="entry name" value="Tc1-like_DDE_dom"/>
</dbReference>
<reference evidence="3" key="2">
    <citation type="submission" date="2015-01" db="EMBL/GenBank/DDBJ databases">
        <title>Evolutionary Origins and Diversification of the Mycorrhizal Mutualists.</title>
        <authorList>
            <consortium name="DOE Joint Genome Institute"/>
            <consortium name="Mycorrhizal Genomics Consortium"/>
            <person name="Kohler A."/>
            <person name="Kuo A."/>
            <person name="Nagy L.G."/>
            <person name="Floudas D."/>
            <person name="Copeland A."/>
            <person name="Barry K.W."/>
            <person name="Cichocki N."/>
            <person name="Veneault-Fourrey C."/>
            <person name="LaButti K."/>
            <person name="Lindquist E.A."/>
            <person name="Lipzen A."/>
            <person name="Lundell T."/>
            <person name="Morin E."/>
            <person name="Murat C."/>
            <person name="Riley R."/>
            <person name="Ohm R."/>
            <person name="Sun H."/>
            <person name="Tunlid A."/>
            <person name="Henrissat B."/>
            <person name="Grigoriev I.V."/>
            <person name="Hibbett D.S."/>
            <person name="Martin F."/>
        </authorList>
    </citation>
    <scope>NUCLEOTIDE SEQUENCE [LARGE SCALE GENOMIC DNA]</scope>
    <source>
        <strain evidence="3">LaAM-08-1</strain>
    </source>
</reference>
<feature type="non-terminal residue" evidence="2">
    <location>
        <position position="123"/>
    </location>
</feature>
<feature type="non-terminal residue" evidence="2">
    <location>
        <position position="1"/>
    </location>
</feature>
<gene>
    <name evidence="2" type="ORF">K443DRAFT_38828</name>
</gene>
<dbReference type="Proteomes" id="UP000054477">
    <property type="component" value="Unassembled WGS sequence"/>
</dbReference>
<organism evidence="2 3">
    <name type="scientific">Laccaria amethystina LaAM-08-1</name>
    <dbReference type="NCBI Taxonomy" id="1095629"/>
    <lineage>
        <taxon>Eukaryota</taxon>
        <taxon>Fungi</taxon>
        <taxon>Dikarya</taxon>
        <taxon>Basidiomycota</taxon>
        <taxon>Agaricomycotina</taxon>
        <taxon>Agaricomycetes</taxon>
        <taxon>Agaricomycetidae</taxon>
        <taxon>Agaricales</taxon>
        <taxon>Agaricineae</taxon>
        <taxon>Hydnangiaceae</taxon>
        <taxon>Laccaria</taxon>
    </lineage>
</organism>
<keyword evidence="3" id="KW-1185">Reference proteome</keyword>
<proteinExistence type="predicted"/>
<dbReference type="OrthoDB" id="2142724at2759"/>
<accession>A0A0C9WU03</accession>
<evidence type="ECO:0000313" key="2">
    <source>
        <dbReference type="EMBL" id="KIK02605.1"/>
    </source>
</evidence>
<dbReference type="PANTHER" id="PTHR46564">
    <property type="entry name" value="TRANSPOSASE"/>
    <property type="match status" value="1"/>
</dbReference>
<dbReference type="GO" id="GO:0003676">
    <property type="term" value="F:nucleic acid binding"/>
    <property type="evidence" value="ECO:0007669"/>
    <property type="project" value="InterPro"/>
</dbReference>
<dbReference type="PANTHER" id="PTHR46564:SF1">
    <property type="entry name" value="TRANSPOSASE"/>
    <property type="match status" value="1"/>
</dbReference>
<dbReference type="Gene3D" id="3.30.420.10">
    <property type="entry name" value="Ribonuclease H-like superfamily/Ribonuclease H"/>
    <property type="match status" value="1"/>
</dbReference>
<dbReference type="EMBL" id="KN838590">
    <property type="protein sequence ID" value="KIK02605.1"/>
    <property type="molecule type" value="Genomic_DNA"/>
</dbReference>
<sequence>IYMNQFADLVSDPAMCMFIDEAARNNKNPSCKMGWSLKGLRAAQRQCFVHGQRFSILPVLTLDGIVAYDIYPGSITSELFAKFLREHIIPLTNPYPGPQSVLILDNCNIHHSEVVRQLVEDEA</sequence>
<dbReference type="HOGENOM" id="CLU_056788_11_2_1"/>
<feature type="domain" description="Tc1-like transposase DDE" evidence="1">
    <location>
        <begin position="17"/>
        <end position="122"/>
    </location>
</feature>
<dbReference type="Pfam" id="PF13358">
    <property type="entry name" value="DDE_3"/>
    <property type="match status" value="1"/>
</dbReference>
<reference evidence="2 3" key="1">
    <citation type="submission" date="2014-04" db="EMBL/GenBank/DDBJ databases">
        <authorList>
            <consortium name="DOE Joint Genome Institute"/>
            <person name="Kuo A."/>
            <person name="Kohler A."/>
            <person name="Nagy L.G."/>
            <person name="Floudas D."/>
            <person name="Copeland A."/>
            <person name="Barry K.W."/>
            <person name="Cichocki N."/>
            <person name="Veneault-Fourrey C."/>
            <person name="LaButti K."/>
            <person name="Lindquist E.A."/>
            <person name="Lipzen A."/>
            <person name="Lundell T."/>
            <person name="Morin E."/>
            <person name="Murat C."/>
            <person name="Sun H."/>
            <person name="Tunlid A."/>
            <person name="Henrissat B."/>
            <person name="Grigoriev I.V."/>
            <person name="Hibbett D.S."/>
            <person name="Martin F."/>
            <person name="Nordberg H.P."/>
            <person name="Cantor M.N."/>
            <person name="Hua S.X."/>
        </authorList>
    </citation>
    <scope>NUCLEOTIDE SEQUENCE [LARGE SCALE GENOMIC DNA]</scope>
    <source>
        <strain evidence="2 3">LaAM-08-1</strain>
    </source>
</reference>
<evidence type="ECO:0000313" key="3">
    <source>
        <dbReference type="Proteomes" id="UP000054477"/>
    </source>
</evidence>
<name>A0A0C9WU03_9AGAR</name>
<dbReference type="STRING" id="1095629.A0A0C9WU03"/>
<evidence type="ECO:0000259" key="1">
    <source>
        <dbReference type="Pfam" id="PF13358"/>
    </source>
</evidence>